<feature type="region of interest" description="Disordered" evidence="1">
    <location>
        <begin position="407"/>
        <end position="524"/>
    </location>
</feature>
<feature type="compositionally biased region" description="Low complexity" evidence="1">
    <location>
        <begin position="490"/>
        <end position="513"/>
    </location>
</feature>
<evidence type="ECO:0000313" key="3">
    <source>
        <dbReference type="Proteomes" id="UP001412067"/>
    </source>
</evidence>
<dbReference type="PANTHER" id="PTHR15204">
    <property type="entry name" value="LARGE PROLINE-RICH PROTEIN BAG6"/>
    <property type="match status" value="1"/>
</dbReference>
<feature type="compositionally biased region" description="Polar residues" evidence="1">
    <location>
        <begin position="275"/>
        <end position="302"/>
    </location>
</feature>
<feature type="compositionally biased region" description="Polar residues" evidence="1">
    <location>
        <begin position="29"/>
        <end position="47"/>
    </location>
</feature>
<feature type="region of interest" description="Disordered" evidence="1">
    <location>
        <begin position="335"/>
        <end position="359"/>
    </location>
</feature>
<evidence type="ECO:0008006" key="4">
    <source>
        <dbReference type="Google" id="ProtNLM"/>
    </source>
</evidence>
<dbReference type="Proteomes" id="UP001412067">
    <property type="component" value="Unassembled WGS sequence"/>
</dbReference>
<feature type="region of interest" description="Disordered" evidence="1">
    <location>
        <begin position="29"/>
        <end position="52"/>
    </location>
</feature>
<comment type="caution">
    <text evidence="2">The sequence shown here is derived from an EMBL/GenBank/DDBJ whole genome shotgun (WGS) entry which is preliminary data.</text>
</comment>
<gene>
    <name evidence="2" type="ORF">KSP40_PGU014320</name>
</gene>
<accession>A0ABR2LN40</accession>
<evidence type="ECO:0000313" key="2">
    <source>
        <dbReference type="EMBL" id="KAK8945752.1"/>
    </source>
</evidence>
<proteinExistence type="predicted"/>
<feature type="region of interest" description="Disordered" evidence="1">
    <location>
        <begin position="275"/>
        <end position="321"/>
    </location>
</feature>
<sequence>MPSMRNVISDALTTLLEFIDRMQGVLQSSDNSLNNEQNQPHSATSSLDARGLPTPETLRSVLERTQVLLRDNAVAALSHLSMRLQREEGSSDPLLRAQIQTEAMQLGVAMQHLGAMFLELGRVTMTLRMGQTQAESSVYAGPAVYISPAGPNPIMVQPFPFQSSSLFGSSPLLFSEMLGRGAPGDSSSNMNIHLHAGPAEAIHGELVNAEQTTPNRTGLSDSISTSGLTSREVASGLQARVVPQSGGQVLSVTYPVHVRVQQPVIIRSAEVTARSPTGLNGNARVQSSSIQSSATNGSQGSDNSDRQSDLSNSTLHPPEVYSGITHTTELNVERSSALGSDCQPQNALSRPENSVLSSPEDLLLGNDVYDGSKKVLGAESSKQNCFGEDHVSDFTVSRKVEQHIQLKDDQSSSVDACRSFEEPLATDSTSSPANFQPGLSDVKYVKGETNSLELGQSPSSNKTVDCQMPTPLGLGVGGLQSKKRSKPVKSKGSSDAQAKASSSDHSQQSQTSHVDGENANESSNQFPSLISQFMNSMPLGGQAPSGHMDFAGMMSNAIQSSGFNNLLSGVASHSRVPTGDLRSMLEQCVQNPAVQNTFSQLVQHVGQSGDQMSNTGQGRFDFKGMIQQMLPAVSQALGSSSASSAAAMDIQSEPDSKDVLTCTDESLNDRDYQVDLGQALERIEQNDDPKGIFGALLKVSGGLCGEQTLYQDIVELGDDEELASEFTEILRQDIRRRLAKESKSDDKS</sequence>
<keyword evidence="3" id="KW-1185">Reference proteome</keyword>
<protein>
    <recommendedName>
        <fullName evidence="4">Scythe/bat3</fullName>
    </recommendedName>
</protein>
<dbReference type="EMBL" id="JBBWWR010000017">
    <property type="protein sequence ID" value="KAK8945752.1"/>
    <property type="molecule type" value="Genomic_DNA"/>
</dbReference>
<reference evidence="2 3" key="1">
    <citation type="journal article" date="2022" name="Nat. Plants">
        <title>Genomes of leafy and leafless Platanthera orchids illuminate the evolution of mycoheterotrophy.</title>
        <authorList>
            <person name="Li M.H."/>
            <person name="Liu K.W."/>
            <person name="Li Z."/>
            <person name="Lu H.C."/>
            <person name="Ye Q.L."/>
            <person name="Zhang D."/>
            <person name="Wang J.Y."/>
            <person name="Li Y.F."/>
            <person name="Zhong Z.M."/>
            <person name="Liu X."/>
            <person name="Yu X."/>
            <person name="Liu D.K."/>
            <person name="Tu X.D."/>
            <person name="Liu B."/>
            <person name="Hao Y."/>
            <person name="Liao X.Y."/>
            <person name="Jiang Y.T."/>
            <person name="Sun W.H."/>
            <person name="Chen J."/>
            <person name="Chen Y.Q."/>
            <person name="Ai Y."/>
            <person name="Zhai J.W."/>
            <person name="Wu S.S."/>
            <person name="Zhou Z."/>
            <person name="Hsiao Y.Y."/>
            <person name="Wu W.L."/>
            <person name="Chen Y.Y."/>
            <person name="Lin Y.F."/>
            <person name="Hsu J.L."/>
            <person name="Li C.Y."/>
            <person name="Wang Z.W."/>
            <person name="Zhao X."/>
            <person name="Zhong W.Y."/>
            <person name="Ma X.K."/>
            <person name="Ma L."/>
            <person name="Huang J."/>
            <person name="Chen G.Z."/>
            <person name="Huang M.Z."/>
            <person name="Huang L."/>
            <person name="Peng D.H."/>
            <person name="Luo Y.B."/>
            <person name="Zou S.Q."/>
            <person name="Chen S.P."/>
            <person name="Lan S."/>
            <person name="Tsai W.C."/>
            <person name="Van de Peer Y."/>
            <person name="Liu Z.J."/>
        </authorList>
    </citation>
    <scope>NUCLEOTIDE SEQUENCE [LARGE SCALE GENOMIC DNA]</scope>
    <source>
        <strain evidence="2">Lor288</strain>
    </source>
</reference>
<feature type="compositionally biased region" description="Polar residues" evidence="1">
    <location>
        <begin position="448"/>
        <end position="464"/>
    </location>
</feature>
<name>A0ABR2LN40_9ASPA</name>
<organism evidence="2 3">
    <name type="scientific">Platanthera guangdongensis</name>
    <dbReference type="NCBI Taxonomy" id="2320717"/>
    <lineage>
        <taxon>Eukaryota</taxon>
        <taxon>Viridiplantae</taxon>
        <taxon>Streptophyta</taxon>
        <taxon>Embryophyta</taxon>
        <taxon>Tracheophyta</taxon>
        <taxon>Spermatophyta</taxon>
        <taxon>Magnoliopsida</taxon>
        <taxon>Liliopsida</taxon>
        <taxon>Asparagales</taxon>
        <taxon>Orchidaceae</taxon>
        <taxon>Orchidoideae</taxon>
        <taxon>Orchideae</taxon>
        <taxon>Orchidinae</taxon>
        <taxon>Platanthera</taxon>
    </lineage>
</organism>
<dbReference type="PANTHER" id="PTHR15204:SF5">
    <property type="entry name" value="LARGE PROLINE-RICH PROTEIN BAG6 ISOFORM X1"/>
    <property type="match status" value="1"/>
</dbReference>
<feature type="compositionally biased region" description="Polar residues" evidence="1">
    <location>
        <begin position="335"/>
        <end position="357"/>
    </location>
</feature>
<evidence type="ECO:0000256" key="1">
    <source>
        <dbReference type="SAM" id="MobiDB-lite"/>
    </source>
</evidence>